<accession>A0AAN7NQK6</accession>
<dbReference type="Proteomes" id="UP001333110">
    <property type="component" value="Unassembled WGS sequence"/>
</dbReference>
<protein>
    <submittedName>
        <fullName evidence="1">Uncharacterized protein</fullName>
    </submittedName>
</protein>
<sequence>MLCSLDGALSALITSPWIGSRLPKQMTPTGSFVPCWEEDSVGVSTWWSLWKNFTIKGYAWIGGATQNATLQCLQLLSKLQDTNRNKDLDSNEAFPGVYISAEDTVTAVIGSLEDKDILCLIQNGIQVITAIEVGSYHSSWVSHYLEALSVYKGCSVLFHLLLCWNMQDTKSLDPVMPEFNRTRGTAVTVKDEEKFALVANEVPSAALLSEEE</sequence>
<dbReference type="AlphaFoldDB" id="A0AAN7NQK6"/>
<dbReference type="EMBL" id="JAUNZN010000001">
    <property type="protein sequence ID" value="KAK4828684.1"/>
    <property type="molecule type" value="Genomic_DNA"/>
</dbReference>
<name>A0AAN7NQK6_MYCAM</name>
<reference evidence="1 2" key="1">
    <citation type="journal article" date="2023" name="J. Hered.">
        <title>Chromosome-level genome of the wood stork (Mycteria americana) provides insight into avian chromosome evolution.</title>
        <authorList>
            <person name="Flamio R. Jr."/>
            <person name="Ramstad K.M."/>
        </authorList>
    </citation>
    <scope>NUCLEOTIDE SEQUENCE [LARGE SCALE GENOMIC DNA]</scope>
    <source>
        <strain evidence="1">JAX WOST 10</strain>
    </source>
</reference>
<organism evidence="1 2">
    <name type="scientific">Mycteria americana</name>
    <name type="common">Wood stork</name>
    <dbReference type="NCBI Taxonomy" id="33587"/>
    <lineage>
        <taxon>Eukaryota</taxon>
        <taxon>Metazoa</taxon>
        <taxon>Chordata</taxon>
        <taxon>Craniata</taxon>
        <taxon>Vertebrata</taxon>
        <taxon>Euteleostomi</taxon>
        <taxon>Archelosauria</taxon>
        <taxon>Archosauria</taxon>
        <taxon>Dinosauria</taxon>
        <taxon>Saurischia</taxon>
        <taxon>Theropoda</taxon>
        <taxon>Coelurosauria</taxon>
        <taxon>Aves</taxon>
        <taxon>Neognathae</taxon>
        <taxon>Neoaves</taxon>
        <taxon>Aequornithes</taxon>
        <taxon>Ciconiiformes</taxon>
        <taxon>Ciconiidae</taxon>
        <taxon>Mycteria</taxon>
    </lineage>
</organism>
<proteinExistence type="predicted"/>
<comment type="caution">
    <text evidence="1">The sequence shown here is derived from an EMBL/GenBank/DDBJ whole genome shotgun (WGS) entry which is preliminary data.</text>
</comment>
<evidence type="ECO:0000313" key="2">
    <source>
        <dbReference type="Proteomes" id="UP001333110"/>
    </source>
</evidence>
<evidence type="ECO:0000313" key="1">
    <source>
        <dbReference type="EMBL" id="KAK4828684.1"/>
    </source>
</evidence>
<gene>
    <name evidence="1" type="ORF">QYF61_000503</name>
</gene>
<keyword evidence="2" id="KW-1185">Reference proteome</keyword>
<feature type="non-terminal residue" evidence="1">
    <location>
        <position position="212"/>
    </location>
</feature>